<accession>A0A1J9QEG5</accession>
<comment type="caution">
    <text evidence="2">The sequence shown here is derived from an EMBL/GenBank/DDBJ whole genome shotgun (WGS) entry which is preliminary data.</text>
</comment>
<sequence length="98" mass="11017">MPRRRRGRPTSSSGSGTTDQLSPFATDSESDRGYETELTEPGSDAPCDRRKVKRRRRRLRYKPNTPVPKGAAASATDDSDDELNRRRTIPLQWLAKSA</sequence>
<keyword evidence="3" id="KW-1185">Reference proteome</keyword>
<dbReference type="STRING" id="1447872.A0A1J9QEG5"/>
<dbReference type="Proteomes" id="UP000182235">
    <property type="component" value="Unassembled WGS sequence"/>
</dbReference>
<protein>
    <submittedName>
        <fullName evidence="2">Uncharacterized protein</fullName>
    </submittedName>
</protein>
<dbReference type="VEuPathDB" id="FungiDB:AJ78_05989"/>
<proteinExistence type="predicted"/>
<evidence type="ECO:0000313" key="2">
    <source>
        <dbReference type="EMBL" id="OJD13573.1"/>
    </source>
</evidence>
<reference evidence="2 3" key="1">
    <citation type="submission" date="2015-07" db="EMBL/GenBank/DDBJ databases">
        <title>Emmonsia species relationships and genome sequence.</title>
        <authorList>
            <consortium name="The Broad Institute Genomics Platform"/>
            <person name="Cuomo C.A."/>
            <person name="Munoz J.F."/>
            <person name="Imamovic A."/>
            <person name="Priest M.E."/>
            <person name="Young S."/>
            <person name="Clay O.K."/>
            <person name="McEwen J.G."/>
        </authorList>
    </citation>
    <scope>NUCLEOTIDE SEQUENCE [LARGE SCALE GENOMIC DNA]</scope>
    <source>
        <strain evidence="2 3">UAMH 9510</strain>
    </source>
</reference>
<dbReference type="EMBL" id="LGRN01000288">
    <property type="protein sequence ID" value="OJD13573.1"/>
    <property type="molecule type" value="Genomic_DNA"/>
</dbReference>
<feature type="compositionally biased region" description="Low complexity" evidence="1">
    <location>
        <begin position="9"/>
        <end position="18"/>
    </location>
</feature>
<gene>
    <name evidence="2" type="ORF">AJ78_05989</name>
</gene>
<feature type="region of interest" description="Disordered" evidence="1">
    <location>
        <begin position="1"/>
        <end position="98"/>
    </location>
</feature>
<evidence type="ECO:0000313" key="3">
    <source>
        <dbReference type="Proteomes" id="UP000182235"/>
    </source>
</evidence>
<name>A0A1J9QEG5_9EURO</name>
<organism evidence="2 3">
    <name type="scientific">Emergomyces pasteurianus Ep9510</name>
    <dbReference type="NCBI Taxonomy" id="1447872"/>
    <lineage>
        <taxon>Eukaryota</taxon>
        <taxon>Fungi</taxon>
        <taxon>Dikarya</taxon>
        <taxon>Ascomycota</taxon>
        <taxon>Pezizomycotina</taxon>
        <taxon>Eurotiomycetes</taxon>
        <taxon>Eurotiomycetidae</taxon>
        <taxon>Onygenales</taxon>
        <taxon>Ajellomycetaceae</taxon>
        <taxon>Emergomyces</taxon>
    </lineage>
</organism>
<dbReference type="AlphaFoldDB" id="A0A1J9QEG5"/>
<evidence type="ECO:0000256" key="1">
    <source>
        <dbReference type="SAM" id="MobiDB-lite"/>
    </source>
</evidence>
<feature type="compositionally biased region" description="Basic residues" evidence="1">
    <location>
        <begin position="50"/>
        <end position="61"/>
    </location>
</feature>